<feature type="domain" description="Major facilitator superfamily (MFS) profile" evidence="6">
    <location>
        <begin position="10"/>
        <end position="416"/>
    </location>
</feature>
<dbReference type="Pfam" id="PF07690">
    <property type="entry name" value="MFS_1"/>
    <property type="match status" value="1"/>
</dbReference>
<keyword evidence="4 5" id="KW-0472">Membrane</keyword>
<feature type="transmembrane region" description="Helical" evidence="5">
    <location>
        <begin position="237"/>
        <end position="255"/>
    </location>
</feature>
<sequence length="421" mass="46219">MKVKGLRWWIIILIFLATVINYIDRTAISVMWPGISEELGFTKHHYSIMLNVFMVAYAIGQSVSGRMFDKIGTRMGYVVSIMAWGISTAMHALASGLLSFGVFRVMLGVSEAGNWPGAVKSNAEWFPAKERAMAQGIFNAGASMGSVIAPPLIAMLYLGFGWRVTFVIVGSLVFLWVIPWLIINKASPKKHPWITSEEQEHILSDQPVETRDEDEKALSLREILSHKEAWSVPASRFFLEPLWWLFAGWMPIYLADTYGFDVKEIGMFAWVPYVGAAIGSMSGGWFAGKLIAQGKGVDKARKTTISIGAVLMFLGLLATIFIANTPEKFVGIVAVVLFGFQFSISNVQTIPSDLLSGKSVGALAGFGGTVGLFCVIGMNFLIPFITETSYTPAFVIIGAFVPLSVIAIFVLCKEIKRIEIK</sequence>
<evidence type="ECO:0000259" key="6">
    <source>
        <dbReference type="PROSITE" id="PS50850"/>
    </source>
</evidence>
<name>A0A1M6RT64_REIAG</name>
<evidence type="ECO:0000256" key="2">
    <source>
        <dbReference type="ARBA" id="ARBA00022692"/>
    </source>
</evidence>
<feature type="transmembrane region" description="Helical" evidence="5">
    <location>
        <begin position="329"/>
        <end position="348"/>
    </location>
</feature>
<dbReference type="PANTHER" id="PTHR11662:SF285">
    <property type="entry name" value="HEXURONATE TRANSPORTER"/>
    <property type="match status" value="1"/>
</dbReference>
<evidence type="ECO:0000256" key="3">
    <source>
        <dbReference type="ARBA" id="ARBA00022989"/>
    </source>
</evidence>
<keyword evidence="3 5" id="KW-1133">Transmembrane helix</keyword>
<keyword evidence="8" id="KW-1185">Reference proteome</keyword>
<protein>
    <submittedName>
        <fullName evidence="7">MFS transporter, ACS family, hexuronate transporter</fullName>
    </submittedName>
</protein>
<feature type="transmembrane region" description="Helical" evidence="5">
    <location>
        <begin position="137"/>
        <end position="158"/>
    </location>
</feature>
<dbReference type="STRING" id="156994.SAMN04488028_104281"/>
<dbReference type="PROSITE" id="PS50850">
    <property type="entry name" value="MFS"/>
    <property type="match status" value="1"/>
</dbReference>
<feature type="transmembrane region" description="Helical" evidence="5">
    <location>
        <begin position="6"/>
        <end position="23"/>
    </location>
</feature>
<dbReference type="GO" id="GO:0016020">
    <property type="term" value="C:membrane"/>
    <property type="evidence" value="ECO:0007669"/>
    <property type="project" value="UniProtKB-SubCell"/>
</dbReference>
<comment type="subcellular location">
    <subcellularLocation>
        <location evidence="1">Membrane</location>
        <topology evidence="1">Multi-pass membrane protein</topology>
    </subcellularLocation>
</comment>
<dbReference type="GO" id="GO:0015134">
    <property type="term" value="F:hexuronate transmembrane transporter activity"/>
    <property type="evidence" value="ECO:0007669"/>
    <property type="project" value="TreeGrafter"/>
</dbReference>
<evidence type="ECO:0000313" key="8">
    <source>
        <dbReference type="Proteomes" id="UP000184474"/>
    </source>
</evidence>
<dbReference type="AlphaFoldDB" id="A0A1M6RT64"/>
<dbReference type="PANTHER" id="PTHR11662">
    <property type="entry name" value="SOLUTE CARRIER FAMILY 17"/>
    <property type="match status" value="1"/>
</dbReference>
<dbReference type="InterPro" id="IPR011701">
    <property type="entry name" value="MFS"/>
</dbReference>
<reference evidence="8" key="1">
    <citation type="submission" date="2016-11" db="EMBL/GenBank/DDBJ databases">
        <authorList>
            <person name="Varghese N."/>
            <person name="Submissions S."/>
        </authorList>
    </citation>
    <scope>NUCLEOTIDE SEQUENCE [LARGE SCALE GENOMIC DNA]</scope>
    <source>
        <strain evidence="8">DSM 26134</strain>
    </source>
</reference>
<dbReference type="RefSeq" id="WP_073122877.1">
    <property type="nucleotide sequence ID" value="NZ_FRAA01000004.1"/>
</dbReference>
<keyword evidence="2 5" id="KW-0812">Transmembrane</keyword>
<evidence type="ECO:0000256" key="5">
    <source>
        <dbReference type="SAM" id="Phobius"/>
    </source>
</evidence>
<dbReference type="Gene3D" id="1.20.1250.20">
    <property type="entry name" value="MFS general substrate transporter like domains"/>
    <property type="match status" value="2"/>
</dbReference>
<dbReference type="InterPro" id="IPR050382">
    <property type="entry name" value="MFS_Na/Anion_cotransporter"/>
</dbReference>
<feature type="transmembrane region" description="Helical" evidence="5">
    <location>
        <begin position="360"/>
        <end position="385"/>
    </location>
</feature>
<evidence type="ECO:0000256" key="1">
    <source>
        <dbReference type="ARBA" id="ARBA00004141"/>
    </source>
</evidence>
<evidence type="ECO:0000313" key="7">
    <source>
        <dbReference type="EMBL" id="SHK35487.1"/>
    </source>
</evidence>
<feature type="transmembrane region" description="Helical" evidence="5">
    <location>
        <begin position="267"/>
        <end position="292"/>
    </location>
</feature>
<dbReference type="InterPro" id="IPR036259">
    <property type="entry name" value="MFS_trans_sf"/>
</dbReference>
<dbReference type="EMBL" id="FRAA01000004">
    <property type="protein sequence ID" value="SHK35487.1"/>
    <property type="molecule type" value="Genomic_DNA"/>
</dbReference>
<dbReference type="InterPro" id="IPR000849">
    <property type="entry name" value="Sugar_P_transporter"/>
</dbReference>
<feature type="transmembrane region" description="Helical" evidence="5">
    <location>
        <begin position="164"/>
        <end position="183"/>
    </location>
</feature>
<feature type="transmembrane region" description="Helical" evidence="5">
    <location>
        <begin position="44"/>
        <end position="63"/>
    </location>
</feature>
<gene>
    <name evidence="7" type="ORF">SAMN04488028_104281</name>
</gene>
<dbReference type="CDD" id="cd17319">
    <property type="entry name" value="MFS_ExuT_GudP_like"/>
    <property type="match status" value="1"/>
</dbReference>
<feature type="transmembrane region" description="Helical" evidence="5">
    <location>
        <begin position="75"/>
        <end position="98"/>
    </location>
</feature>
<feature type="transmembrane region" description="Helical" evidence="5">
    <location>
        <begin position="391"/>
        <end position="412"/>
    </location>
</feature>
<dbReference type="Proteomes" id="UP000184474">
    <property type="component" value="Unassembled WGS sequence"/>
</dbReference>
<proteinExistence type="predicted"/>
<dbReference type="InterPro" id="IPR020846">
    <property type="entry name" value="MFS_dom"/>
</dbReference>
<evidence type="ECO:0000256" key="4">
    <source>
        <dbReference type="ARBA" id="ARBA00023136"/>
    </source>
</evidence>
<organism evidence="7 8">
    <name type="scientific">Reichenbachiella agariperforans</name>
    <dbReference type="NCBI Taxonomy" id="156994"/>
    <lineage>
        <taxon>Bacteria</taxon>
        <taxon>Pseudomonadati</taxon>
        <taxon>Bacteroidota</taxon>
        <taxon>Cytophagia</taxon>
        <taxon>Cytophagales</taxon>
        <taxon>Reichenbachiellaceae</taxon>
        <taxon>Reichenbachiella</taxon>
    </lineage>
</organism>
<dbReference type="PIRSF" id="PIRSF002808">
    <property type="entry name" value="Hexose_phosphate_transp"/>
    <property type="match status" value="1"/>
</dbReference>
<feature type="transmembrane region" description="Helical" evidence="5">
    <location>
        <begin position="304"/>
        <end position="323"/>
    </location>
</feature>
<accession>A0A1M6RT64</accession>
<dbReference type="SUPFAM" id="SSF103473">
    <property type="entry name" value="MFS general substrate transporter"/>
    <property type="match status" value="1"/>
</dbReference>